<dbReference type="HAMAP" id="MF_00376">
    <property type="entry name" value="Dephospho_CoA_kinase"/>
    <property type="match status" value="1"/>
</dbReference>
<dbReference type="CDD" id="cd02022">
    <property type="entry name" value="DPCK"/>
    <property type="match status" value="1"/>
</dbReference>
<comment type="catalytic activity">
    <reaction evidence="5">
        <text>3'-dephospho-CoA + ATP = ADP + CoA + H(+)</text>
        <dbReference type="Rhea" id="RHEA:18245"/>
        <dbReference type="ChEBI" id="CHEBI:15378"/>
        <dbReference type="ChEBI" id="CHEBI:30616"/>
        <dbReference type="ChEBI" id="CHEBI:57287"/>
        <dbReference type="ChEBI" id="CHEBI:57328"/>
        <dbReference type="ChEBI" id="CHEBI:456216"/>
        <dbReference type="EC" id="2.7.1.24"/>
    </reaction>
</comment>
<keyword evidence="5 7" id="KW-0808">Transferase</keyword>
<dbReference type="InterPro" id="IPR001977">
    <property type="entry name" value="Depp_CoAkinase"/>
</dbReference>
<comment type="pathway">
    <text evidence="5">Cofactor biosynthesis; coenzyme A biosynthesis; CoA from (R)-pantothenate: step 5/5.</text>
</comment>
<evidence type="ECO:0000256" key="3">
    <source>
        <dbReference type="ARBA" id="ARBA00022840"/>
    </source>
</evidence>
<accession>A0ABS9CHD5</accession>
<keyword evidence="8" id="KW-1185">Reference proteome</keyword>
<evidence type="ECO:0000313" key="7">
    <source>
        <dbReference type="EMBL" id="MCF2564149.1"/>
    </source>
</evidence>
<evidence type="ECO:0000256" key="6">
    <source>
        <dbReference type="NCBIfam" id="TIGR00152"/>
    </source>
</evidence>
<name>A0ABS9CHD5_9BACT</name>
<gene>
    <name evidence="5 7" type="primary">coaE</name>
    <name evidence="7" type="ORF">I6E12_08490</name>
</gene>
<dbReference type="EMBL" id="JADYTN010000017">
    <property type="protein sequence ID" value="MCF2564149.1"/>
    <property type="molecule type" value="Genomic_DNA"/>
</dbReference>
<comment type="similarity">
    <text evidence="1 5">Belongs to the CoaE family.</text>
</comment>
<dbReference type="EC" id="2.7.1.24" evidence="5 6"/>
<evidence type="ECO:0000256" key="5">
    <source>
        <dbReference type="HAMAP-Rule" id="MF_00376"/>
    </source>
</evidence>
<dbReference type="PANTHER" id="PTHR10695">
    <property type="entry name" value="DEPHOSPHO-COA KINASE-RELATED"/>
    <property type="match status" value="1"/>
</dbReference>
<dbReference type="PANTHER" id="PTHR10695:SF46">
    <property type="entry name" value="BIFUNCTIONAL COENZYME A SYNTHASE-RELATED"/>
    <property type="match status" value="1"/>
</dbReference>
<protein>
    <recommendedName>
        <fullName evidence="5 6">Dephospho-CoA kinase</fullName>
        <ecNumber evidence="5 6">2.7.1.24</ecNumber>
    </recommendedName>
    <alternativeName>
        <fullName evidence="5">Dephosphocoenzyme A kinase</fullName>
    </alternativeName>
</protein>
<keyword evidence="4 5" id="KW-0173">Coenzyme A biosynthesis</keyword>
<dbReference type="RefSeq" id="WP_094390880.1">
    <property type="nucleotide sequence ID" value="NZ_JADYTN010000017.1"/>
</dbReference>
<evidence type="ECO:0000256" key="1">
    <source>
        <dbReference type="ARBA" id="ARBA00009018"/>
    </source>
</evidence>
<dbReference type="Proteomes" id="UP001200470">
    <property type="component" value="Unassembled WGS sequence"/>
</dbReference>
<dbReference type="InterPro" id="IPR027417">
    <property type="entry name" value="P-loop_NTPase"/>
</dbReference>
<proteinExistence type="inferred from homology"/>
<comment type="function">
    <text evidence="5">Catalyzes the phosphorylation of the 3'-hydroxyl group of dephosphocoenzyme A to form coenzyme A.</text>
</comment>
<organism evidence="7 8">
    <name type="scientific">Xylanibacter brevis</name>
    <dbReference type="NCBI Taxonomy" id="83231"/>
    <lineage>
        <taxon>Bacteria</taxon>
        <taxon>Pseudomonadati</taxon>
        <taxon>Bacteroidota</taxon>
        <taxon>Bacteroidia</taxon>
        <taxon>Bacteroidales</taxon>
        <taxon>Prevotellaceae</taxon>
        <taxon>Xylanibacter</taxon>
    </lineage>
</organism>
<keyword evidence="5" id="KW-0963">Cytoplasm</keyword>
<evidence type="ECO:0000313" key="8">
    <source>
        <dbReference type="Proteomes" id="UP001200470"/>
    </source>
</evidence>
<dbReference type="Pfam" id="PF01121">
    <property type="entry name" value="CoaE"/>
    <property type="match status" value="1"/>
</dbReference>
<comment type="subcellular location">
    <subcellularLocation>
        <location evidence="5">Cytoplasm</location>
    </subcellularLocation>
</comment>
<evidence type="ECO:0000256" key="4">
    <source>
        <dbReference type="ARBA" id="ARBA00022993"/>
    </source>
</evidence>
<reference evidence="7 8" key="1">
    <citation type="submission" date="2020-12" db="EMBL/GenBank/DDBJ databases">
        <title>Whole genome sequences of gut porcine anaerobes.</title>
        <authorList>
            <person name="Kubasova T."/>
            <person name="Jahodarova E."/>
            <person name="Rychlik I."/>
        </authorList>
    </citation>
    <scope>NUCLEOTIDE SEQUENCE [LARGE SCALE GENOMIC DNA]</scope>
    <source>
        <strain evidence="7 8">An925</strain>
    </source>
</reference>
<feature type="binding site" evidence="5">
    <location>
        <begin position="10"/>
        <end position="15"/>
    </location>
    <ligand>
        <name>ATP</name>
        <dbReference type="ChEBI" id="CHEBI:30616"/>
    </ligand>
</feature>
<sequence>MKIGITGGIGTGKSYVCRLLKQRGIEVYDCDEAAKRLIRTSPIIYKGLCQLIGPDAFLCQTDKDEHTLNKAAVTRFLLQSDTHAQAINDIVHPAVFRDFEESGIQWMESAILFESGINRLVDKVVMVSAPDEVRINRVMSRDHISREKVMQWMQRQWSQEKVRQLSDFEIVNDGIQPLEPQIETIIKQLAYKS</sequence>
<evidence type="ECO:0000256" key="2">
    <source>
        <dbReference type="ARBA" id="ARBA00022741"/>
    </source>
</evidence>
<dbReference type="NCBIfam" id="TIGR00152">
    <property type="entry name" value="dephospho-CoA kinase"/>
    <property type="match status" value="1"/>
</dbReference>
<dbReference type="SUPFAM" id="SSF52540">
    <property type="entry name" value="P-loop containing nucleoside triphosphate hydrolases"/>
    <property type="match status" value="1"/>
</dbReference>
<dbReference type="Gene3D" id="3.40.50.300">
    <property type="entry name" value="P-loop containing nucleotide triphosphate hydrolases"/>
    <property type="match status" value="1"/>
</dbReference>
<keyword evidence="3 5" id="KW-0067">ATP-binding</keyword>
<keyword evidence="2 5" id="KW-0547">Nucleotide-binding</keyword>
<dbReference type="GO" id="GO:0004140">
    <property type="term" value="F:dephospho-CoA kinase activity"/>
    <property type="evidence" value="ECO:0007669"/>
    <property type="project" value="UniProtKB-EC"/>
</dbReference>
<keyword evidence="5 7" id="KW-0418">Kinase</keyword>
<comment type="caution">
    <text evidence="7">The sequence shown here is derived from an EMBL/GenBank/DDBJ whole genome shotgun (WGS) entry which is preliminary data.</text>
</comment>
<dbReference type="PROSITE" id="PS51219">
    <property type="entry name" value="DPCK"/>
    <property type="match status" value="1"/>
</dbReference>